<feature type="signal peptide" evidence="1">
    <location>
        <begin position="1"/>
        <end position="20"/>
    </location>
</feature>
<dbReference type="AlphaFoldDB" id="A0A9P6ZTQ2"/>
<reference evidence="2" key="1">
    <citation type="journal article" date="2020" name="New Phytol.">
        <title>Comparative genomics reveals dynamic genome evolution in host specialist ectomycorrhizal fungi.</title>
        <authorList>
            <person name="Lofgren L.A."/>
            <person name="Nguyen N.H."/>
            <person name="Vilgalys R."/>
            <person name="Ruytinx J."/>
            <person name="Liao H.L."/>
            <person name="Branco S."/>
            <person name="Kuo A."/>
            <person name="LaButti K."/>
            <person name="Lipzen A."/>
            <person name="Andreopoulos W."/>
            <person name="Pangilinan J."/>
            <person name="Riley R."/>
            <person name="Hundley H."/>
            <person name="Na H."/>
            <person name="Barry K."/>
            <person name="Grigoriev I.V."/>
            <person name="Stajich J.E."/>
            <person name="Kennedy P.G."/>
        </authorList>
    </citation>
    <scope>NUCLEOTIDE SEQUENCE</scope>
    <source>
        <strain evidence="2">DOB743</strain>
    </source>
</reference>
<organism evidence="2 3">
    <name type="scientific">Suillus placidus</name>
    <dbReference type="NCBI Taxonomy" id="48579"/>
    <lineage>
        <taxon>Eukaryota</taxon>
        <taxon>Fungi</taxon>
        <taxon>Dikarya</taxon>
        <taxon>Basidiomycota</taxon>
        <taxon>Agaricomycotina</taxon>
        <taxon>Agaricomycetes</taxon>
        <taxon>Agaricomycetidae</taxon>
        <taxon>Boletales</taxon>
        <taxon>Suillineae</taxon>
        <taxon>Suillaceae</taxon>
        <taxon>Suillus</taxon>
    </lineage>
</organism>
<proteinExistence type="predicted"/>
<evidence type="ECO:0000313" key="2">
    <source>
        <dbReference type="EMBL" id="KAG1776308.1"/>
    </source>
</evidence>
<evidence type="ECO:0000313" key="3">
    <source>
        <dbReference type="Proteomes" id="UP000714275"/>
    </source>
</evidence>
<keyword evidence="3" id="KW-1185">Reference proteome</keyword>
<accession>A0A9P6ZTQ2</accession>
<feature type="non-terminal residue" evidence="2">
    <location>
        <position position="1"/>
    </location>
</feature>
<dbReference type="Proteomes" id="UP000714275">
    <property type="component" value="Unassembled WGS sequence"/>
</dbReference>
<protein>
    <recommendedName>
        <fullName evidence="4">Secreted protein</fullName>
    </recommendedName>
</protein>
<evidence type="ECO:0008006" key="4">
    <source>
        <dbReference type="Google" id="ProtNLM"/>
    </source>
</evidence>
<feature type="chain" id="PRO_5040120886" description="Secreted protein" evidence="1">
    <location>
        <begin position="21"/>
        <end position="107"/>
    </location>
</feature>
<name>A0A9P6ZTQ2_9AGAM</name>
<sequence length="107" mass="12076">MLSILLLLVLLIAAIPYERTYQRAGKSGFNKFSGTRDSNSTQCPKLSTSMMNCASPDLPSLYDTIPDKTKPNRLIDRLLTTKLYFLRTFTLAYPISLVSPRVLHTLH</sequence>
<evidence type="ECO:0000256" key="1">
    <source>
        <dbReference type="SAM" id="SignalP"/>
    </source>
</evidence>
<gene>
    <name evidence="2" type="ORF">EV702DRAFT_1109602</name>
</gene>
<dbReference type="EMBL" id="JABBWD010000027">
    <property type="protein sequence ID" value="KAG1776308.1"/>
    <property type="molecule type" value="Genomic_DNA"/>
</dbReference>
<comment type="caution">
    <text evidence="2">The sequence shown here is derived from an EMBL/GenBank/DDBJ whole genome shotgun (WGS) entry which is preliminary data.</text>
</comment>
<keyword evidence="1" id="KW-0732">Signal</keyword>